<dbReference type="OrthoDB" id="2489756at2759"/>
<feature type="coiled-coil region" evidence="1">
    <location>
        <begin position="525"/>
        <end position="559"/>
    </location>
</feature>
<reference evidence="2 3" key="1">
    <citation type="submission" date="2018-06" db="EMBL/GenBank/DDBJ databases">
        <title>Comparative genomics reveals the genomic features of Rhizophagus irregularis, R. cerebriforme, R. diaphanum and Gigaspora rosea, and their symbiotic lifestyle signature.</title>
        <authorList>
            <person name="Morin E."/>
            <person name="San Clemente H."/>
            <person name="Chen E.C.H."/>
            <person name="De La Providencia I."/>
            <person name="Hainaut M."/>
            <person name="Kuo A."/>
            <person name="Kohler A."/>
            <person name="Murat C."/>
            <person name="Tang N."/>
            <person name="Roy S."/>
            <person name="Loubradou J."/>
            <person name="Henrissat B."/>
            <person name="Grigoriev I.V."/>
            <person name="Corradi N."/>
            <person name="Roux C."/>
            <person name="Martin F.M."/>
        </authorList>
    </citation>
    <scope>NUCLEOTIDE SEQUENCE [LARGE SCALE GENOMIC DNA]</scope>
    <source>
        <strain evidence="2 3">DAOM 194757</strain>
    </source>
</reference>
<evidence type="ECO:0000313" key="2">
    <source>
        <dbReference type="EMBL" id="RIB29005.1"/>
    </source>
</evidence>
<dbReference type="Proteomes" id="UP000266673">
    <property type="component" value="Unassembled WGS sequence"/>
</dbReference>
<feature type="coiled-coil region" evidence="1">
    <location>
        <begin position="22"/>
        <end position="62"/>
    </location>
</feature>
<comment type="caution">
    <text evidence="2">The sequence shown here is derived from an EMBL/GenBank/DDBJ whole genome shotgun (WGS) entry which is preliminary data.</text>
</comment>
<accession>A0A397W2K5</accession>
<evidence type="ECO:0000313" key="3">
    <source>
        <dbReference type="Proteomes" id="UP000266673"/>
    </source>
</evidence>
<keyword evidence="1" id="KW-0175">Coiled coil</keyword>
<gene>
    <name evidence="2" type="ORF">C2G38_2156445</name>
</gene>
<proteinExistence type="predicted"/>
<dbReference type="AlphaFoldDB" id="A0A397W2K5"/>
<dbReference type="EMBL" id="QKWP01000049">
    <property type="protein sequence ID" value="RIB29005.1"/>
    <property type="molecule type" value="Genomic_DNA"/>
</dbReference>
<sequence>MNPETHEQKKFLRSITKDYIDLQDSNQENNAVEQILSKEELNIKLQRLLDQIKIQIQTLQGQLTLEEAYKNHEYIFLFKRATTIYKVINSSKLEVIIQRKYLSQIRKLVEFYIKESNLTEYCNLKLEELIALEQGETQNDKELNLAVKLATLLALFKLLASTYDKDYISSSLVKESIFRYLNTLQPTDPLRKESEDLINNLSGNTANRYNQLSEIEKAYLNRALLALEGARNIQENDQITPIIFQNTGLTQATQDYLLQHHTQLVLETTTTRRNPRTNNLEIIGTPLITEAIGIILQTAFEQYTNYKSEIVKELSILETPRLKEYYKIALISISVNQGILEERIKEISIQNIEGEIVDKITETLLYINNTKSNPLNAKSIAREFYPHVLEYDKQRPNKIPAHILTRTQTLFPELTGRALVKEQEKQRNIYNNFLDNTQAQIEEIKKRLLAESPEFCKIFEDNPETGETEFYYGDYNNQFTILPFRFHHLILHHLEAINNILYSEGARNKIHFEEEESYISAYSEINKLSQEFIDQTKKVKKLKEEKERLEQATDKIINKILSKDEPSEKPKRTRSNSL</sequence>
<keyword evidence="3" id="KW-1185">Reference proteome</keyword>
<evidence type="ECO:0000256" key="1">
    <source>
        <dbReference type="SAM" id="Coils"/>
    </source>
</evidence>
<name>A0A397W2K5_9GLOM</name>
<organism evidence="2 3">
    <name type="scientific">Gigaspora rosea</name>
    <dbReference type="NCBI Taxonomy" id="44941"/>
    <lineage>
        <taxon>Eukaryota</taxon>
        <taxon>Fungi</taxon>
        <taxon>Fungi incertae sedis</taxon>
        <taxon>Mucoromycota</taxon>
        <taxon>Glomeromycotina</taxon>
        <taxon>Glomeromycetes</taxon>
        <taxon>Diversisporales</taxon>
        <taxon>Gigasporaceae</taxon>
        <taxon>Gigaspora</taxon>
    </lineage>
</organism>
<protein>
    <submittedName>
        <fullName evidence="2">Uncharacterized protein</fullName>
    </submittedName>
</protein>